<feature type="domain" description="B30.2/SPRY" evidence="4">
    <location>
        <begin position="1"/>
        <end position="80"/>
    </location>
</feature>
<evidence type="ECO:0000259" key="4">
    <source>
        <dbReference type="PROSITE" id="PS50188"/>
    </source>
</evidence>
<dbReference type="InterPro" id="IPR001870">
    <property type="entry name" value="B30.2/SPRY"/>
</dbReference>
<dbReference type="GO" id="GO:0008270">
    <property type="term" value="F:zinc ion binding"/>
    <property type="evidence" value="ECO:0007669"/>
    <property type="project" value="UniProtKB-KW"/>
</dbReference>
<dbReference type="GO" id="GO:0004842">
    <property type="term" value="F:ubiquitin-protein transferase activity"/>
    <property type="evidence" value="ECO:0007669"/>
    <property type="project" value="InterPro"/>
</dbReference>
<dbReference type="EMBL" id="GIBP01010897">
    <property type="protein sequence ID" value="NDV39866.1"/>
    <property type="molecule type" value="Transcribed_RNA"/>
</dbReference>
<dbReference type="InterPro" id="IPR013320">
    <property type="entry name" value="ConA-like_dom_sf"/>
</dbReference>
<dbReference type="SUPFAM" id="SSF49899">
    <property type="entry name" value="Concanavalin A-like lectins/glucanases"/>
    <property type="match status" value="1"/>
</dbReference>
<evidence type="ECO:0000313" key="5">
    <source>
        <dbReference type="EMBL" id="NDV39866.1"/>
    </source>
</evidence>
<keyword evidence="3" id="KW-0862">Zinc</keyword>
<dbReference type="Gene3D" id="2.60.120.920">
    <property type="match status" value="1"/>
</dbReference>
<sequence>MLWHKYDYTSELPYGYHVTWTAGGIVQCYLDIEARTMSFGYNGEWLGEAFEDIEVGGGIAPAVSSNLENEIQFNFGESPFKYPPSLEDLQFAPYQKALLQ</sequence>
<dbReference type="InterPro" id="IPR003877">
    <property type="entry name" value="SPRY_dom"/>
</dbReference>
<dbReference type="PANTHER" id="PTHR13363:SF5">
    <property type="entry name" value="E3 UBIQUITIN-PROTEIN LIGASE RNF123"/>
    <property type="match status" value="1"/>
</dbReference>
<dbReference type="InterPro" id="IPR045129">
    <property type="entry name" value="RNF123/RKP/RSPRY1"/>
</dbReference>
<dbReference type="GO" id="GO:0051603">
    <property type="term" value="P:proteolysis involved in protein catabolic process"/>
    <property type="evidence" value="ECO:0007669"/>
    <property type="project" value="TreeGrafter"/>
</dbReference>
<dbReference type="AlphaFoldDB" id="A0A6B2LTL9"/>
<dbReference type="Pfam" id="PF00622">
    <property type="entry name" value="SPRY"/>
    <property type="match status" value="1"/>
</dbReference>
<keyword evidence="2" id="KW-0863">Zinc-finger</keyword>
<accession>A0A6B2LTL9</accession>
<keyword evidence="1" id="KW-0479">Metal-binding</keyword>
<dbReference type="PROSITE" id="PS50188">
    <property type="entry name" value="B302_SPRY"/>
    <property type="match status" value="1"/>
</dbReference>
<name>A0A6B2LTL9_9EUKA</name>
<dbReference type="PANTHER" id="PTHR13363">
    <property type="entry name" value="RING FINGER AND SRY DOMAIN-CONTAINING"/>
    <property type="match status" value="1"/>
</dbReference>
<reference evidence="5" key="1">
    <citation type="journal article" date="2020" name="J. Eukaryot. Microbiol.">
        <title>De novo Sequencing, Assembly and Annotation of the Transcriptome for the Free-Living Testate Amoeba Arcella intermedia.</title>
        <authorList>
            <person name="Ribeiro G.M."/>
            <person name="Porfirio-Sousa A.L."/>
            <person name="Maurer-Alcala X.X."/>
            <person name="Katz L.A."/>
            <person name="Lahr D.J.G."/>
        </authorList>
    </citation>
    <scope>NUCLEOTIDE SEQUENCE</scope>
</reference>
<dbReference type="GO" id="GO:0005737">
    <property type="term" value="C:cytoplasm"/>
    <property type="evidence" value="ECO:0007669"/>
    <property type="project" value="TreeGrafter"/>
</dbReference>
<evidence type="ECO:0000256" key="1">
    <source>
        <dbReference type="ARBA" id="ARBA00022723"/>
    </source>
</evidence>
<evidence type="ECO:0000256" key="2">
    <source>
        <dbReference type="ARBA" id="ARBA00022771"/>
    </source>
</evidence>
<proteinExistence type="predicted"/>
<dbReference type="CDD" id="cd11709">
    <property type="entry name" value="SPRY"/>
    <property type="match status" value="1"/>
</dbReference>
<evidence type="ECO:0000256" key="3">
    <source>
        <dbReference type="ARBA" id="ARBA00022833"/>
    </source>
</evidence>
<organism evidence="5">
    <name type="scientific">Arcella intermedia</name>
    <dbReference type="NCBI Taxonomy" id="1963864"/>
    <lineage>
        <taxon>Eukaryota</taxon>
        <taxon>Amoebozoa</taxon>
        <taxon>Tubulinea</taxon>
        <taxon>Elardia</taxon>
        <taxon>Arcellinida</taxon>
        <taxon>Sphaerothecina</taxon>
        <taxon>Arcellidae</taxon>
        <taxon>Arcella</taxon>
    </lineage>
</organism>
<protein>
    <recommendedName>
        <fullName evidence="4">B30.2/SPRY domain-containing protein</fullName>
    </recommendedName>
</protein>
<dbReference type="InterPro" id="IPR043136">
    <property type="entry name" value="B30.2/SPRY_sf"/>
</dbReference>